<dbReference type="KEGG" id="lsj:LSJ_1742c"/>
<reference evidence="8 9" key="1">
    <citation type="journal article" date="2014" name="BMC Genomics">
        <title>Unusual genome complexity in Lactobacillus salivarius JCM1046.</title>
        <authorList>
            <person name="Raftis E.J."/>
            <person name="Forde B.M."/>
            <person name="Claesson M.J."/>
            <person name="O'Toole P.W."/>
        </authorList>
    </citation>
    <scope>NUCLEOTIDE SEQUENCE [LARGE SCALE GENOMIC DNA]</scope>
    <source>
        <strain evidence="8 9">JCM1046</strain>
    </source>
</reference>
<dbReference type="Gene3D" id="3.40.190.10">
    <property type="entry name" value="Periplasmic binding protein-like II"/>
    <property type="match status" value="1"/>
</dbReference>
<dbReference type="FunFam" id="3.10.105.10:FF:000001">
    <property type="entry name" value="Oligopeptide ABC transporter, oligopeptide-binding protein"/>
    <property type="match status" value="1"/>
</dbReference>
<dbReference type="Pfam" id="PF00496">
    <property type="entry name" value="SBP_bac_5"/>
    <property type="match status" value="1"/>
</dbReference>
<evidence type="ECO:0000256" key="4">
    <source>
        <dbReference type="ARBA" id="ARBA00022729"/>
    </source>
</evidence>
<dbReference type="RefSeq" id="WP_044005533.1">
    <property type="nucleotide sequence ID" value="NZ_CP007646.1"/>
</dbReference>
<dbReference type="GO" id="GO:0043190">
    <property type="term" value="C:ATP-binding cassette (ABC) transporter complex"/>
    <property type="evidence" value="ECO:0007669"/>
    <property type="project" value="InterPro"/>
</dbReference>
<dbReference type="AlphaFoldDB" id="A0A089QE86"/>
<dbReference type="Proteomes" id="UP000029488">
    <property type="component" value="Chromosome"/>
</dbReference>
<keyword evidence="4 6" id="KW-0732">Signal</keyword>
<evidence type="ECO:0000313" key="9">
    <source>
        <dbReference type="Proteomes" id="UP000029488"/>
    </source>
</evidence>
<evidence type="ECO:0000313" key="8">
    <source>
        <dbReference type="EMBL" id="AIR11379.1"/>
    </source>
</evidence>
<dbReference type="SUPFAM" id="SSF53850">
    <property type="entry name" value="Periplasmic binding protein-like II"/>
    <property type="match status" value="1"/>
</dbReference>
<evidence type="ECO:0000256" key="5">
    <source>
        <dbReference type="ARBA" id="ARBA00022856"/>
    </source>
</evidence>
<feature type="chain" id="PRO_5039714226" evidence="6">
    <location>
        <begin position="22"/>
        <end position="537"/>
    </location>
</feature>
<proteinExistence type="inferred from homology"/>
<keyword evidence="5" id="KW-0571">Peptide transport</keyword>
<dbReference type="PIRSF" id="PIRSF002741">
    <property type="entry name" value="MppA"/>
    <property type="match status" value="1"/>
</dbReference>
<evidence type="ECO:0000256" key="1">
    <source>
        <dbReference type="ARBA" id="ARBA00004193"/>
    </source>
</evidence>
<dbReference type="Gene3D" id="3.10.105.10">
    <property type="entry name" value="Dipeptide-binding Protein, Domain 3"/>
    <property type="match status" value="1"/>
</dbReference>
<dbReference type="PANTHER" id="PTHR30290">
    <property type="entry name" value="PERIPLASMIC BINDING COMPONENT OF ABC TRANSPORTER"/>
    <property type="match status" value="1"/>
</dbReference>
<protein>
    <submittedName>
        <fullName evidence="8">Oligopeptide-binding protein oppA</fullName>
    </submittedName>
</protein>
<feature type="signal peptide" evidence="6">
    <location>
        <begin position="1"/>
        <end position="21"/>
    </location>
</feature>
<dbReference type="PANTHER" id="PTHR30290:SF10">
    <property type="entry name" value="PERIPLASMIC OLIGOPEPTIDE-BINDING PROTEIN-RELATED"/>
    <property type="match status" value="1"/>
</dbReference>
<evidence type="ECO:0000256" key="6">
    <source>
        <dbReference type="SAM" id="SignalP"/>
    </source>
</evidence>
<accession>A0A089QE86</accession>
<dbReference type="PROSITE" id="PS51257">
    <property type="entry name" value="PROKAR_LIPOPROTEIN"/>
    <property type="match status" value="1"/>
</dbReference>
<dbReference type="GO" id="GO:0030288">
    <property type="term" value="C:outer membrane-bounded periplasmic space"/>
    <property type="evidence" value="ECO:0007669"/>
    <property type="project" value="UniProtKB-ARBA"/>
</dbReference>
<evidence type="ECO:0000256" key="2">
    <source>
        <dbReference type="ARBA" id="ARBA00005695"/>
    </source>
</evidence>
<dbReference type="CDD" id="cd08504">
    <property type="entry name" value="PBP2_OppA"/>
    <property type="match status" value="1"/>
</dbReference>
<keyword evidence="5" id="KW-0653">Protein transport</keyword>
<comment type="similarity">
    <text evidence="2">Belongs to the bacterial solute-binding protein 5 family.</text>
</comment>
<keyword evidence="3" id="KW-0813">Transport</keyword>
<dbReference type="GO" id="GO:0015833">
    <property type="term" value="P:peptide transport"/>
    <property type="evidence" value="ECO:0007669"/>
    <property type="project" value="UniProtKB-KW"/>
</dbReference>
<feature type="domain" description="Solute-binding protein family 5" evidence="7">
    <location>
        <begin position="74"/>
        <end position="458"/>
    </location>
</feature>
<organism evidence="8 9">
    <name type="scientific">Ligilactobacillus salivarius</name>
    <dbReference type="NCBI Taxonomy" id="1624"/>
    <lineage>
        <taxon>Bacteria</taxon>
        <taxon>Bacillati</taxon>
        <taxon>Bacillota</taxon>
        <taxon>Bacilli</taxon>
        <taxon>Lactobacillales</taxon>
        <taxon>Lactobacillaceae</taxon>
        <taxon>Ligilactobacillus</taxon>
    </lineage>
</organism>
<dbReference type="EMBL" id="CP007646">
    <property type="protein sequence ID" value="AIR11379.1"/>
    <property type="molecule type" value="Genomic_DNA"/>
</dbReference>
<dbReference type="InterPro" id="IPR030678">
    <property type="entry name" value="Peptide/Ni-bd"/>
</dbReference>
<dbReference type="Gene3D" id="3.90.76.10">
    <property type="entry name" value="Dipeptide-binding Protein, Domain 1"/>
    <property type="match status" value="1"/>
</dbReference>
<evidence type="ECO:0000256" key="3">
    <source>
        <dbReference type="ARBA" id="ARBA00022448"/>
    </source>
</evidence>
<dbReference type="GO" id="GO:1904680">
    <property type="term" value="F:peptide transmembrane transporter activity"/>
    <property type="evidence" value="ECO:0007669"/>
    <property type="project" value="TreeGrafter"/>
</dbReference>
<sequence>MKFKKLLAVGATLAVSAFTLAACGSKSSDSGKTLHWEDNAEISTLDPSKVTDVVGFNQLNNVTEGLYRLGKDSKITPGLATKTTVSKDGLTYTFTLRKDAKWSNGDKVTAKDFVYSWQRTVNPKTGSQYAYLFSGIKNADAIMEGKKSVSELGVKADGDYKLVVTLDKKIPYFKLLMGFPLFFPQNQKVVEKYGSKYGTASKYFVYDGPFKQEGWTGSNLSWKLVKNDDYWDKKAVKLDKITYQVVKDSNTGYNLFQSGKLDGALLSAEQTKQLKGQKDYTVFHESTTFYLQYNQTKEEFKNANIRKAISLAINRKDYLKVLGGENTAATSVTPVGLTKVNGKDFQSIVSDKTDMTYNKAKAKELFNKGLQELGKDKLEFAILTDDTDTAKKSVEALQSQLKEAFGDKVTVNTQTVPFKTRLSRSTSGDFDVVLSAWGADFADPISFLDLFTSNNEQNNGKWSNAEYDKLIAASKNASSASDRWSDLEKAEKILLQDQGVTPLYYRNQAWMVNDKVKGIIYNTAGANLNFKDTYIAK</sequence>
<evidence type="ECO:0000259" key="7">
    <source>
        <dbReference type="Pfam" id="PF00496"/>
    </source>
</evidence>
<dbReference type="InterPro" id="IPR023765">
    <property type="entry name" value="SBP_5_CS"/>
</dbReference>
<dbReference type="FunFam" id="3.90.76.10:FF:000001">
    <property type="entry name" value="Oligopeptide ABC transporter substrate-binding protein"/>
    <property type="match status" value="1"/>
</dbReference>
<dbReference type="InterPro" id="IPR039424">
    <property type="entry name" value="SBP_5"/>
</dbReference>
<dbReference type="PROSITE" id="PS01040">
    <property type="entry name" value="SBP_BACTERIAL_5"/>
    <property type="match status" value="1"/>
</dbReference>
<name>A0A089QE86_9LACO</name>
<gene>
    <name evidence="8" type="ORF">LSJ_1742c</name>
</gene>
<comment type="subcellular location">
    <subcellularLocation>
        <location evidence="1">Cell membrane</location>
        <topology evidence="1">Lipid-anchor</topology>
    </subcellularLocation>
</comment>
<dbReference type="InterPro" id="IPR000914">
    <property type="entry name" value="SBP_5_dom"/>
</dbReference>